<evidence type="ECO:0000313" key="20">
    <source>
        <dbReference type="Proteomes" id="UP000007939"/>
    </source>
</evidence>
<dbReference type="Pfam" id="PF00224">
    <property type="entry name" value="PK"/>
    <property type="match status" value="1"/>
</dbReference>
<keyword evidence="7 16" id="KW-0808">Transferase</keyword>
<evidence type="ECO:0000256" key="3">
    <source>
        <dbReference type="ARBA" id="ARBA00004997"/>
    </source>
</evidence>
<dbReference type="InterPro" id="IPR018209">
    <property type="entry name" value="Pyrv_Knase_AS"/>
</dbReference>
<evidence type="ECO:0000256" key="5">
    <source>
        <dbReference type="ARBA" id="ARBA00012142"/>
    </source>
</evidence>
<evidence type="ECO:0000256" key="15">
    <source>
        <dbReference type="NCBIfam" id="TIGR01064"/>
    </source>
</evidence>
<comment type="cofactor">
    <cofactor evidence="1">
        <name>Mg(2+)</name>
        <dbReference type="ChEBI" id="CHEBI:18420"/>
    </cofactor>
</comment>
<evidence type="ECO:0000256" key="7">
    <source>
        <dbReference type="ARBA" id="ARBA00022679"/>
    </source>
</evidence>
<dbReference type="Gene3D" id="3.20.20.60">
    <property type="entry name" value="Phosphoenolpyruvate-binding domains"/>
    <property type="match status" value="1"/>
</dbReference>
<dbReference type="InterPro" id="IPR036918">
    <property type="entry name" value="Pyrv_Knase_C_sf"/>
</dbReference>
<dbReference type="SUPFAM" id="SSF51621">
    <property type="entry name" value="Phosphoenolpyruvate/pyruvate domain"/>
    <property type="match status" value="1"/>
</dbReference>
<dbReference type="PRINTS" id="PR01050">
    <property type="entry name" value="PYRUVTKNASE"/>
</dbReference>
<dbReference type="NCBIfam" id="NF004491">
    <property type="entry name" value="PRK05826.1"/>
    <property type="match status" value="1"/>
</dbReference>
<evidence type="ECO:0000256" key="6">
    <source>
        <dbReference type="ARBA" id="ARBA00018587"/>
    </source>
</evidence>
<keyword evidence="14 19" id="KW-0670">Pyruvate</keyword>
<keyword evidence="20" id="KW-1185">Reference proteome</keyword>
<evidence type="ECO:0000256" key="11">
    <source>
        <dbReference type="ARBA" id="ARBA00022840"/>
    </source>
</evidence>
<evidence type="ECO:0000313" key="19">
    <source>
        <dbReference type="EMBL" id="AEC01579.1"/>
    </source>
</evidence>
<evidence type="ECO:0000259" key="18">
    <source>
        <dbReference type="Pfam" id="PF02887"/>
    </source>
</evidence>
<comment type="cofactor">
    <cofactor evidence="2">
        <name>K(+)</name>
        <dbReference type="ChEBI" id="CHEBI:29103"/>
    </cofactor>
</comment>
<dbReference type="FunFam" id="2.40.33.10:FF:000001">
    <property type="entry name" value="Pyruvate kinase"/>
    <property type="match status" value="1"/>
</dbReference>
<protein>
    <recommendedName>
        <fullName evidence="6 15">Pyruvate kinase</fullName>
        <ecNumber evidence="5 15">2.7.1.40</ecNumber>
    </recommendedName>
</protein>
<dbReference type="GO" id="GO:0000287">
    <property type="term" value="F:magnesium ion binding"/>
    <property type="evidence" value="ECO:0007669"/>
    <property type="project" value="UniProtKB-UniRule"/>
</dbReference>
<dbReference type="PROSITE" id="PS00110">
    <property type="entry name" value="PYRUVATE_KINASE"/>
    <property type="match status" value="1"/>
</dbReference>
<dbReference type="InterPro" id="IPR040442">
    <property type="entry name" value="Pyrv_kinase-like_dom_sf"/>
</dbReference>
<dbReference type="EC" id="2.7.1.40" evidence="5 15"/>
<dbReference type="STRING" id="760011.Spico_0349"/>
<dbReference type="KEGG" id="scc:Spico_0349"/>
<keyword evidence="9" id="KW-0547">Nucleotide-binding</keyword>
<dbReference type="Proteomes" id="UP000007939">
    <property type="component" value="Chromosome"/>
</dbReference>
<keyword evidence="13 16" id="KW-0324">Glycolysis</keyword>
<dbReference type="GO" id="GO:0004743">
    <property type="term" value="F:pyruvate kinase activity"/>
    <property type="evidence" value="ECO:0007669"/>
    <property type="project" value="UniProtKB-UniRule"/>
</dbReference>
<evidence type="ECO:0000256" key="12">
    <source>
        <dbReference type="ARBA" id="ARBA00022842"/>
    </source>
</evidence>
<evidence type="ECO:0000256" key="8">
    <source>
        <dbReference type="ARBA" id="ARBA00022723"/>
    </source>
</evidence>
<dbReference type="SUPFAM" id="SSF50800">
    <property type="entry name" value="PK beta-barrel domain-like"/>
    <property type="match status" value="1"/>
</dbReference>
<dbReference type="InterPro" id="IPR015813">
    <property type="entry name" value="Pyrv/PenolPyrv_kinase-like_dom"/>
</dbReference>
<dbReference type="Pfam" id="PF02887">
    <property type="entry name" value="PK_C"/>
    <property type="match status" value="1"/>
</dbReference>
<sequence>MRKTKIICTMGPALDDETKLRKVMQQDMDCARFNFSHGNHAEQKTRMDRVRRIREELDLPIALLLDTKGPEMRVRKFAESQITLEAGMTFTLYADDSIMGDTSGVSITYPYLAEEVSIGTRILLDDGLIELGVSKIEGKDVICTVISGGPLSNNKGINIPGINLDVPYINETDRADILFGIEQDIDFIAASFVRTADDVRKLRRLLDANGGKRIKIISKIENRSGLDNLDEILAISDGIMIARGDMGVEIPFPELPPVQKDIIKKCYRAGKFSVTATQMLESMTHNPRPTRAEVSDVANAIYDGTTAIMLSGETAAGKYPVEAARTMATIAEYTEQQIDYKKRFATNHLTLSQDIPNAIGSAACESAYFLDAKAIVSMTMTGRSAHMISRYRPACPIIAAVSDPVAARTLNLAFGVRPVLAEVQPTVSATLEHGVELAFKTGLVKKGDLIILTSGNVIDTQTAADTMHIREA</sequence>
<dbReference type="NCBIfam" id="NF004978">
    <property type="entry name" value="PRK06354.1"/>
    <property type="match status" value="1"/>
</dbReference>
<gene>
    <name evidence="19" type="ordered locus">Spico_0349</name>
</gene>
<dbReference type="FunFam" id="3.20.20.60:FF:000025">
    <property type="entry name" value="Pyruvate kinase"/>
    <property type="match status" value="1"/>
</dbReference>
<evidence type="ECO:0000256" key="4">
    <source>
        <dbReference type="ARBA" id="ARBA00008663"/>
    </source>
</evidence>
<evidence type="ECO:0000256" key="10">
    <source>
        <dbReference type="ARBA" id="ARBA00022777"/>
    </source>
</evidence>
<keyword evidence="10 16" id="KW-0418">Kinase</keyword>
<evidence type="ECO:0000256" key="16">
    <source>
        <dbReference type="RuleBase" id="RU000504"/>
    </source>
</evidence>
<dbReference type="HOGENOM" id="CLU_015439_0_2_12"/>
<name>F4GHP1_PARC1</name>
<dbReference type="UniPathway" id="UPA00109">
    <property type="reaction ID" value="UER00188"/>
</dbReference>
<evidence type="ECO:0000256" key="14">
    <source>
        <dbReference type="ARBA" id="ARBA00023317"/>
    </source>
</evidence>
<evidence type="ECO:0000256" key="1">
    <source>
        <dbReference type="ARBA" id="ARBA00001946"/>
    </source>
</evidence>
<dbReference type="eggNOG" id="COG0469">
    <property type="taxonomic scope" value="Bacteria"/>
</dbReference>
<feature type="domain" description="Pyruvate kinase C-terminal" evidence="18">
    <location>
        <begin position="357"/>
        <end position="469"/>
    </location>
</feature>
<dbReference type="NCBIfam" id="TIGR01064">
    <property type="entry name" value="pyruv_kin"/>
    <property type="match status" value="1"/>
</dbReference>
<keyword evidence="8" id="KW-0479">Metal-binding</keyword>
<feature type="domain" description="Pyruvate kinase barrel" evidence="17">
    <location>
        <begin position="1"/>
        <end position="323"/>
    </location>
</feature>
<reference evidence="19 20" key="2">
    <citation type="journal article" date="2012" name="Stand. Genomic Sci.">
        <title>Complete genome sequence of the termite hindgut bacterium Spirochaeta coccoides type strain (SPN1(T)), reclassification in the genus Sphaerochaeta as Sphaerochaeta coccoides comb. nov. and emendations of the family Spirochaetaceae and the genus Sphaerochaeta.</title>
        <authorList>
            <person name="Abt B."/>
            <person name="Han C."/>
            <person name="Scheuner C."/>
            <person name="Lu M."/>
            <person name="Lapidus A."/>
            <person name="Nolan M."/>
            <person name="Lucas S."/>
            <person name="Hammon N."/>
            <person name="Deshpande S."/>
            <person name="Cheng J.F."/>
            <person name="Tapia R."/>
            <person name="Goodwin L.A."/>
            <person name="Pitluck S."/>
            <person name="Liolios K."/>
            <person name="Pagani I."/>
            <person name="Ivanova N."/>
            <person name="Mavromatis K."/>
            <person name="Mikhailova N."/>
            <person name="Huntemann M."/>
            <person name="Pati A."/>
            <person name="Chen A."/>
            <person name="Palaniappan K."/>
            <person name="Land M."/>
            <person name="Hauser L."/>
            <person name="Brambilla E.M."/>
            <person name="Rohde M."/>
            <person name="Spring S."/>
            <person name="Gronow S."/>
            <person name="Goker M."/>
            <person name="Woyke T."/>
            <person name="Bristow J."/>
            <person name="Eisen J.A."/>
            <person name="Markowitz V."/>
            <person name="Hugenholtz P."/>
            <person name="Kyrpides N.C."/>
            <person name="Klenk H.P."/>
            <person name="Detter J.C."/>
        </authorList>
    </citation>
    <scope>NUCLEOTIDE SEQUENCE [LARGE SCALE GENOMIC DNA]</scope>
    <source>
        <strain evidence="20">ATCC BAA-1237 / DSM 17374 / SPN1</strain>
    </source>
</reference>
<evidence type="ECO:0000256" key="13">
    <source>
        <dbReference type="ARBA" id="ARBA00023152"/>
    </source>
</evidence>
<dbReference type="InterPro" id="IPR001697">
    <property type="entry name" value="Pyr_Knase"/>
</dbReference>
<comment type="pathway">
    <text evidence="3 16">Carbohydrate degradation; glycolysis; pyruvate from D-glyceraldehyde 3-phosphate: step 5/5.</text>
</comment>
<evidence type="ECO:0000256" key="9">
    <source>
        <dbReference type="ARBA" id="ARBA00022741"/>
    </source>
</evidence>
<keyword evidence="12 16" id="KW-0460">Magnesium</keyword>
<proteinExistence type="inferred from homology"/>
<dbReference type="GO" id="GO:0005524">
    <property type="term" value="F:ATP binding"/>
    <property type="evidence" value="ECO:0007669"/>
    <property type="project" value="UniProtKB-KW"/>
</dbReference>
<comment type="catalytic activity">
    <reaction evidence="16">
        <text>pyruvate + ATP = phosphoenolpyruvate + ADP + H(+)</text>
        <dbReference type="Rhea" id="RHEA:18157"/>
        <dbReference type="ChEBI" id="CHEBI:15361"/>
        <dbReference type="ChEBI" id="CHEBI:15378"/>
        <dbReference type="ChEBI" id="CHEBI:30616"/>
        <dbReference type="ChEBI" id="CHEBI:58702"/>
        <dbReference type="ChEBI" id="CHEBI:456216"/>
        <dbReference type="EC" id="2.7.1.40"/>
    </reaction>
</comment>
<dbReference type="InterPro" id="IPR015806">
    <property type="entry name" value="Pyrv_Knase_insert_dom_sf"/>
</dbReference>
<keyword evidence="11" id="KW-0067">ATP-binding</keyword>
<organism evidence="19 20">
    <name type="scientific">Parasphaerochaeta coccoides (strain ATCC BAA-1237 / DSM 17374 / SPN1)</name>
    <name type="common">Sphaerochaeta coccoides</name>
    <dbReference type="NCBI Taxonomy" id="760011"/>
    <lineage>
        <taxon>Bacteria</taxon>
        <taxon>Pseudomonadati</taxon>
        <taxon>Spirochaetota</taxon>
        <taxon>Spirochaetia</taxon>
        <taxon>Spirochaetales</taxon>
        <taxon>Sphaerochaetaceae</taxon>
        <taxon>Parasphaerochaeta</taxon>
    </lineage>
</organism>
<dbReference type="RefSeq" id="WP_013738975.1">
    <property type="nucleotide sequence ID" value="NC_015436.1"/>
</dbReference>
<dbReference type="AlphaFoldDB" id="F4GHP1"/>
<comment type="similarity">
    <text evidence="4 16">Belongs to the pyruvate kinase family.</text>
</comment>
<dbReference type="PANTHER" id="PTHR11817">
    <property type="entry name" value="PYRUVATE KINASE"/>
    <property type="match status" value="1"/>
</dbReference>
<accession>F4GHP1</accession>
<dbReference type="InterPro" id="IPR011037">
    <property type="entry name" value="Pyrv_Knase-like_insert_dom_sf"/>
</dbReference>
<reference evidence="20" key="1">
    <citation type="submission" date="2011-04" db="EMBL/GenBank/DDBJ databases">
        <title>The complete genome of Spirochaeta coccoides DSM 17374.</title>
        <authorList>
            <person name="Lucas S."/>
            <person name="Copeland A."/>
            <person name="Lapidus A."/>
            <person name="Bruce D."/>
            <person name="Goodwin L."/>
            <person name="Pitluck S."/>
            <person name="Peters L."/>
            <person name="Kyrpides N."/>
            <person name="Mavromatis K."/>
            <person name="Pagani I."/>
            <person name="Ivanova N."/>
            <person name="Ovchinnikova G."/>
            <person name="Lu M."/>
            <person name="Detter J.C."/>
            <person name="Tapia R."/>
            <person name="Han C."/>
            <person name="Land M."/>
            <person name="Hauser L."/>
            <person name="Markowitz V."/>
            <person name="Cheng J.-F."/>
            <person name="Hugenholtz P."/>
            <person name="Woyke T."/>
            <person name="Wu D."/>
            <person name="Spring S."/>
            <person name="Schroeder M."/>
            <person name="Brambilla E."/>
            <person name="Klenk H.-P."/>
            <person name="Eisen J.A."/>
        </authorList>
    </citation>
    <scope>NUCLEOTIDE SEQUENCE [LARGE SCALE GENOMIC DNA]</scope>
    <source>
        <strain evidence="20">ATCC BAA-1237 / DSM 17374 / SPN1</strain>
    </source>
</reference>
<dbReference type="InterPro" id="IPR015795">
    <property type="entry name" value="Pyrv_Knase_C"/>
</dbReference>
<dbReference type="InterPro" id="IPR015793">
    <property type="entry name" value="Pyrv_Knase_brl"/>
</dbReference>
<dbReference type="Gene3D" id="3.40.1380.20">
    <property type="entry name" value="Pyruvate kinase, C-terminal domain"/>
    <property type="match status" value="1"/>
</dbReference>
<dbReference type="SUPFAM" id="SSF52935">
    <property type="entry name" value="PK C-terminal domain-like"/>
    <property type="match status" value="1"/>
</dbReference>
<evidence type="ECO:0000256" key="2">
    <source>
        <dbReference type="ARBA" id="ARBA00001958"/>
    </source>
</evidence>
<dbReference type="GO" id="GO:0030955">
    <property type="term" value="F:potassium ion binding"/>
    <property type="evidence" value="ECO:0007669"/>
    <property type="project" value="UniProtKB-UniRule"/>
</dbReference>
<dbReference type="Gene3D" id="2.40.33.10">
    <property type="entry name" value="PK beta-barrel domain-like"/>
    <property type="match status" value="1"/>
</dbReference>
<evidence type="ECO:0000259" key="17">
    <source>
        <dbReference type="Pfam" id="PF00224"/>
    </source>
</evidence>
<dbReference type="EMBL" id="CP002659">
    <property type="protein sequence ID" value="AEC01579.1"/>
    <property type="molecule type" value="Genomic_DNA"/>
</dbReference>
<dbReference type="GO" id="GO:0016301">
    <property type="term" value="F:kinase activity"/>
    <property type="evidence" value="ECO:0007669"/>
    <property type="project" value="UniProtKB-KW"/>
</dbReference>